<proteinExistence type="predicted"/>
<reference evidence="1" key="1">
    <citation type="submission" date="2019-12" db="EMBL/GenBank/DDBJ databases">
        <title>Genome sequencing and annotation of Brassica cretica.</title>
        <authorList>
            <person name="Studholme D.J."/>
            <person name="Sarris P."/>
        </authorList>
    </citation>
    <scope>NUCLEOTIDE SEQUENCE</scope>
    <source>
        <strain evidence="1">PFS-109/04</strain>
        <tissue evidence="1">Leaf</tissue>
    </source>
</reference>
<gene>
    <name evidence="1" type="ORF">F2Q69_00047136</name>
</gene>
<dbReference type="EMBL" id="QGKX02001347">
    <property type="protein sequence ID" value="KAF3522248.1"/>
    <property type="molecule type" value="Genomic_DNA"/>
</dbReference>
<name>A0A8S9PLT0_BRACR</name>
<dbReference type="Proteomes" id="UP000712600">
    <property type="component" value="Unassembled WGS sequence"/>
</dbReference>
<evidence type="ECO:0000313" key="2">
    <source>
        <dbReference type="Proteomes" id="UP000712600"/>
    </source>
</evidence>
<sequence>MVLIDFGLNLMKGCLRTPFADQAERSSRVNQEIELLVRVRLRPSRVRARSLGSDRAWLELGRYVATELDWSSVATSVVSGLLSLLRVERDMIGAAPYDGCLRTLVEGIKPFVVRLGVKILITCYPVKPLRSGLYVEVIKHVVADGILYRVFDTMPRDVRDQCAGFKVIRAKMADSHRKRFYALGRRSLRGLLHNHCGISCGMTAFSDVTEGKERLKPASRRAKNN</sequence>
<accession>A0A8S9PLT0</accession>
<organism evidence="1 2">
    <name type="scientific">Brassica cretica</name>
    <name type="common">Mustard</name>
    <dbReference type="NCBI Taxonomy" id="69181"/>
    <lineage>
        <taxon>Eukaryota</taxon>
        <taxon>Viridiplantae</taxon>
        <taxon>Streptophyta</taxon>
        <taxon>Embryophyta</taxon>
        <taxon>Tracheophyta</taxon>
        <taxon>Spermatophyta</taxon>
        <taxon>Magnoliopsida</taxon>
        <taxon>eudicotyledons</taxon>
        <taxon>Gunneridae</taxon>
        <taxon>Pentapetalae</taxon>
        <taxon>rosids</taxon>
        <taxon>malvids</taxon>
        <taxon>Brassicales</taxon>
        <taxon>Brassicaceae</taxon>
        <taxon>Brassiceae</taxon>
        <taxon>Brassica</taxon>
    </lineage>
</organism>
<dbReference type="AlphaFoldDB" id="A0A8S9PLT0"/>
<comment type="caution">
    <text evidence="1">The sequence shown here is derived from an EMBL/GenBank/DDBJ whole genome shotgun (WGS) entry which is preliminary data.</text>
</comment>
<protein>
    <submittedName>
        <fullName evidence="1">Uncharacterized protein</fullName>
    </submittedName>
</protein>
<evidence type="ECO:0000313" key="1">
    <source>
        <dbReference type="EMBL" id="KAF3522248.1"/>
    </source>
</evidence>